<dbReference type="PROSITE" id="PS51708">
    <property type="entry name" value="CHAD"/>
    <property type="match status" value="1"/>
</dbReference>
<dbReference type="GO" id="GO:0046872">
    <property type="term" value="F:metal ion binding"/>
    <property type="evidence" value="ECO:0007669"/>
    <property type="project" value="TreeGrafter"/>
</dbReference>
<dbReference type="InterPro" id="IPR039013">
    <property type="entry name" value="YgiF"/>
</dbReference>
<dbReference type="InterPro" id="IPR033469">
    <property type="entry name" value="CYTH-like_dom_sf"/>
</dbReference>
<reference evidence="3 4" key="1">
    <citation type="submission" date="2016-08" db="EMBL/GenBank/DDBJ databases">
        <title>Complete genome sequence of Acinetobacter baylyi strain GFJ2.</title>
        <authorList>
            <person name="Tabata M."/>
            <person name="Kuboki S."/>
            <person name="Gibu N."/>
            <person name="Kinouchi Y."/>
            <person name="Vangnai A."/>
            <person name="Kasai D."/>
            <person name="Fukuda M."/>
        </authorList>
    </citation>
    <scope>NUCLEOTIDE SEQUENCE [LARGE SCALE GENOMIC DNA]</scope>
    <source>
        <strain evidence="3 4">GFJ2</strain>
    </source>
</reference>
<dbReference type="SMART" id="SM00880">
    <property type="entry name" value="CHAD"/>
    <property type="match status" value="1"/>
</dbReference>
<organism evidence="3 4">
    <name type="scientific">Acinetobacter soli</name>
    <dbReference type="NCBI Taxonomy" id="487316"/>
    <lineage>
        <taxon>Bacteria</taxon>
        <taxon>Pseudomonadati</taxon>
        <taxon>Pseudomonadota</taxon>
        <taxon>Gammaproteobacteria</taxon>
        <taxon>Moraxellales</taxon>
        <taxon>Moraxellaceae</taxon>
        <taxon>Acinetobacter</taxon>
    </lineage>
</organism>
<dbReference type="GO" id="GO:0050355">
    <property type="term" value="F:inorganic triphosphate phosphatase activity"/>
    <property type="evidence" value="ECO:0007669"/>
    <property type="project" value="InterPro"/>
</dbReference>
<gene>
    <name evidence="3" type="ORF">BEN76_07835</name>
</gene>
<dbReference type="PANTHER" id="PTHR39569:SF1">
    <property type="entry name" value="INORGANIC TRIPHOSPHATASE"/>
    <property type="match status" value="1"/>
</dbReference>
<evidence type="ECO:0000259" key="1">
    <source>
        <dbReference type="PROSITE" id="PS51707"/>
    </source>
</evidence>
<dbReference type="RefSeq" id="WP_076032766.1">
    <property type="nucleotide sequence ID" value="NZ_CP016896.1"/>
</dbReference>
<dbReference type="InterPro" id="IPR023577">
    <property type="entry name" value="CYTH_domain"/>
</dbReference>
<name>A0A1P8EIA4_9GAMM</name>
<dbReference type="AlphaFoldDB" id="A0A1P8EIA4"/>
<feature type="domain" description="CHAD" evidence="2">
    <location>
        <begin position="218"/>
        <end position="485"/>
    </location>
</feature>
<dbReference type="KEGG" id="asol:BEN76_07835"/>
<dbReference type="SUPFAM" id="SSF55154">
    <property type="entry name" value="CYTH-like phosphatases"/>
    <property type="match status" value="1"/>
</dbReference>
<dbReference type="eggNOG" id="COG3025">
    <property type="taxonomic scope" value="Bacteria"/>
</dbReference>
<dbReference type="EMBL" id="CP016896">
    <property type="protein sequence ID" value="APV35935.1"/>
    <property type="molecule type" value="Genomic_DNA"/>
</dbReference>
<dbReference type="PANTHER" id="PTHR39569">
    <property type="entry name" value="INORGANIC TRIPHOSPHATASE"/>
    <property type="match status" value="1"/>
</dbReference>
<dbReference type="Pfam" id="PF05235">
    <property type="entry name" value="CHAD"/>
    <property type="match status" value="1"/>
</dbReference>
<dbReference type="InterPro" id="IPR038186">
    <property type="entry name" value="CHAD_dom_sf"/>
</dbReference>
<accession>A0A1P8EIA4</accession>
<dbReference type="InterPro" id="IPR007899">
    <property type="entry name" value="CHAD_dom"/>
</dbReference>
<dbReference type="Gene3D" id="1.40.20.10">
    <property type="entry name" value="CHAD domain"/>
    <property type="match status" value="1"/>
</dbReference>
<evidence type="ECO:0000313" key="3">
    <source>
        <dbReference type="EMBL" id="APV35935.1"/>
    </source>
</evidence>
<dbReference type="PROSITE" id="PS51707">
    <property type="entry name" value="CYTH"/>
    <property type="match status" value="1"/>
</dbReference>
<dbReference type="eggNOG" id="COG5607">
    <property type="taxonomic scope" value="Bacteria"/>
</dbReference>
<dbReference type="Pfam" id="PF01928">
    <property type="entry name" value="CYTH"/>
    <property type="match status" value="1"/>
</dbReference>
<dbReference type="CDD" id="cd07756">
    <property type="entry name" value="CYTH-like_Pase_CHAD"/>
    <property type="match status" value="1"/>
</dbReference>
<dbReference type="Proteomes" id="UP000185674">
    <property type="component" value="Chromosome"/>
</dbReference>
<sequence>MIEVELKFQLPENKKKSVLQALKAKTAEKIRLQAKYYDTPDRLLAQQHVALRLRLEGQEWVQTFKASGKTHLERIECEVKIGKSNAEPEIDLSLFQAYPEVMQRLQAVLGDQAKTLCMQFKTDVQRTYRVVEVDGTHIEICLDDGEVSTPERAEKICEVEFELKSGSAETLILFTQEWVKKYKLWLDVRSKAERGNLLATNQKTSPATKAKALVLDKKMSNDMALRQMIGNALAQLLPNAAFIAEGIAAPEHIHQARVAIRRMRSALKTFGRWSSNVDTSWEAALGDLQRELGVSRDQDVLRDEILPKLVESGAPFKSLPKEKYGQLKAYQTFEKPEHVCLLLQLLAFSIHNDKSSKKKNLKKQASDTLDRLLKKIIQDASKFASLKTEQRHRLRKRAKRLRYSIEFVSGLYKSKRVSQYLSQLQSIQEILGDYNDMHMTETYFEALTTEDPTYWFAVGWSRGQQSQLIKDASEQLERFRQQPSFWKTK</sequence>
<feature type="domain" description="CYTH" evidence="1">
    <location>
        <begin position="1"/>
        <end position="202"/>
    </location>
</feature>
<evidence type="ECO:0000259" key="2">
    <source>
        <dbReference type="PROSITE" id="PS51708"/>
    </source>
</evidence>
<dbReference type="Gene3D" id="2.40.320.10">
    <property type="entry name" value="Hypothetical Protein Pfu-838710-001"/>
    <property type="match status" value="1"/>
</dbReference>
<dbReference type="SMART" id="SM01118">
    <property type="entry name" value="CYTH"/>
    <property type="match status" value="1"/>
</dbReference>
<evidence type="ECO:0000313" key="4">
    <source>
        <dbReference type="Proteomes" id="UP000185674"/>
    </source>
</evidence>
<proteinExistence type="predicted"/>
<protein>
    <submittedName>
        <fullName evidence="3">Inorganic triphosphatase</fullName>
    </submittedName>
</protein>